<organism evidence="1 2">
    <name type="scientific">Catharanthus roseus</name>
    <name type="common">Madagascar periwinkle</name>
    <name type="synonym">Vinca rosea</name>
    <dbReference type="NCBI Taxonomy" id="4058"/>
    <lineage>
        <taxon>Eukaryota</taxon>
        <taxon>Viridiplantae</taxon>
        <taxon>Streptophyta</taxon>
        <taxon>Embryophyta</taxon>
        <taxon>Tracheophyta</taxon>
        <taxon>Spermatophyta</taxon>
        <taxon>Magnoliopsida</taxon>
        <taxon>eudicotyledons</taxon>
        <taxon>Gunneridae</taxon>
        <taxon>Pentapetalae</taxon>
        <taxon>asterids</taxon>
        <taxon>lamiids</taxon>
        <taxon>Gentianales</taxon>
        <taxon>Apocynaceae</taxon>
        <taxon>Rauvolfioideae</taxon>
        <taxon>Vinceae</taxon>
        <taxon>Catharanthinae</taxon>
        <taxon>Catharanthus</taxon>
    </lineage>
</organism>
<proteinExistence type="predicted"/>
<protein>
    <submittedName>
        <fullName evidence="1">Uncharacterized protein</fullName>
    </submittedName>
</protein>
<dbReference type="Proteomes" id="UP001060085">
    <property type="component" value="Linkage Group LG02"/>
</dbReference>
<evidence type="ECO:0000313" key="1">
    <source>
        <dbReference type="EMBL" id="KAI5676478.1"/>
    </source>
</evidence>
<sequence length="156" mass="18169">MEPQGVVKVEIMQPSMIEEFSKVNELPQAKIEVEESVVLHVKEEIANVEHCDLMRDKNIEKESIEIKERERVENNERLVERLCIFNSISIFSKESDTNSSFDNDTNSFFASESLCVQNFEDSSKDEDGKLAYKFIKSINFFPSNSYLSFDIYFKEN</sequence>
<keyword evidence="2" id="KW-1185">Reference proteome</keyword>
<name>A0ACC0BUY3_CATRO</name>
<comment type="caution">
    <text evidence="1">The sequence shown here is derived from an EMBL/GenBank/DDBJ whole genome shotgun (WGS) entry which is preliminary data.</text>
</comment>
<reference evidence="2" key="1">
    <citation type="journal article" date="2023" name="Nat. Plants">
        <title>Single-cell RNA sequencing provides a high-resolution roadmap for understanding the multicellular compartmentation of specialized metabolism.</title>
        <authorList>
            <person name="Sun S."/>
            <person name="Shen X."/>
            <person name="Li Y."/>
            <person name="Li Y."/>
            <person name="Wang S."/>
            <person name="Li R."/>
            <person name="Zhang H."/>
            <person name="Shen G."/>
            <person name="Guo B."/>
            <person name="Wei J."/>
            <person name="Xu J."/>
            <person name="St-Pierre B."/>
            <person name="Chen S."/>
            <person name="Sun C."/>
        </authorList>
    </citation>
    <scope>NUCLEOTIDE SEQUENCE [LARGE SCALE GENOMIC DNA]</scope>
</reference>
<dbReference type="EMBL" id="CM044702">
    <property type="protein sequence ID" value="KAI5676478.1"/>
    <property type="molecule type" value="Genomic_DNA"/>
</dbReference>
<accession>A0ACC0BUY3</accession>
<evidence type="ECO:0000313" key="2">
    <source>
        <dbReference type="Proteomes" id="UP001060085"/>
    </source>
</evidence>
<gene>
    <name evidence="1" type="ORF">M9H77_07428</name>
</gene>